<accession>A0A7J0BHV6</accession>
<sequence>MILELLTELEVFLQQALATVPLPSPERGAGELAPARVFLGAIPRTTEEHKAFPCAVLRWQKGEDTEEDSSETVDILLGVYSPAGLDIAETWIAVLVGRLRRLLLEHRCLGKWEMELPLTSAKPDPEKQQERFHIATISTQWRRTLPSDPVMEA</sequence>
<dbReference type="RefSeq" id="WP_174404957.1">
    <property type="nucleotide sequence ID" value="NZ_BLVO01000013.1"/>
</dbReference>
<reference evidence="1 2" key="1">
    <citation type="submission" date="2020-05" db="EMBL/GenBank/DDBJ databases">
        <title>Draft genome sequence of Desulfovibrio sp. strain HN2T.</title>
        <authorList>
            <person name="Ueno A."/>
            <person name="Tamazawa S."/>
            <person name="Tamamura S."/>
            <person name="Murakami T."/>
            <person name="Kiyama T."/>
            <person name="Inomata H."/>
            <person name="Amano Y."/>
            <person name="Miyakawa K."/>
            <person name="Tamaki H."/>
            <person name="Naganuma T."/>
            <person name="Kaneko K."/>
        </authorList>
    </citation>
    <scope>NUCLEOTIDE SEQUENCE [LARGE SCALE GENOMIC DNA]</scope>
    <source>
        <strain evidence="1 2">HN2</strain>
    </source>
</reference>
<keyword evidence="2" id="KW-1185">Reference proteome</keyword>
<protein>
    <recommendedName>
        <fullName evidence="3">DUF3168 domain-containing protein</fullName>
    </recommendedName>
</protein>
<comment type="caution">
    <text evidence="1">The sequence shown here is derived from an EMBL/GenBank/DDBJ whole genome shotgun (WGS) entry which is preliminary data.</text>
</comment>
<dbReference type="Proteomes" id="UP000503840">
    <property type="component" value="Unassembled WGS sequence"/>
</dbReference>
<dbReference type="AlphaFoldDB" id="A0A7J0BHV6"/>
<gene>
    <name evidence="1" type="ORF">DSM101010T_16540</name>
</gene>
<dbReference type="EMBL" id="BLVO01000013">
    <property type="protein sequence ID" value="GFM33289.1"/>
    <property type="molecule type" value="Genomic_DNA"/>
</dbReference>
<name>A0A7J0BHV6_9BACT</name>
<evidence type="ECO:0000313" key="1">
    <source>
        <dbReference type="EMBL" id="GFM33289.1"/>
    </source>
</evidence>
<evidence type="ECO:0008006" key="3">
    <source>
        <dbReference type="Google" id="ProtNLM"/>
    </source>
</evidence>
<evidence type="ECO:0000313" key="2">
    <source>
        <dbReference type="Proteomes" id="UP000503840"/>
    </source>
</evidence>
<proteinExistence type="predicted"/>
<organism evidence="1 2">
    <name type="scientific">Desulfovibrio subterraneus</name>
    <dbReference type="NCBI Taxonomy" id="2718620"/>
    <lineage>
        <taxon>Bacteria</taxon>
        <taxon>Pseudomonadati</taxon>
        <taxon>Thermodesulfobacteriota</taxon>
        <taxon>Desulfovibrionia</taxon>
        <taxon>Desulfovibrionales</taxon>
        <taxon>Desulfovibrionaceae</taxon>
        <taxon>Desulfovibrio</taxon>
    </lineage>
</organism>